<dbReference type="AlphaFoldDB" id="A0A1X7N4K4"/>
<dbReference type="GO" id="GO:0005829">
    <property type="term" value="C:cytosol"/>
    <property type="evidence" value="ECO:0007669"/>
    <property type="project" value="TreeGrafter"/>
</dbReference>
<feature type="binding site" evidence="4">
    <location>
        <position position="216"/>
    </location>
    <ligand>
        <name>pyruvate</name>
        <dbReference type="ChEBI" id="CHEBI:15361"/>
    </ligand>
</feature>
<reference evidence="5 6" key="1">
    <citation type="submission" date="2017-04" db="EMBL/GenBank/DDBJ databases">
        <authorList>
            <person name="Afonso C.L."/>
            <person name="Miller P.J."/>
            <person name="Scott M.A."/>
            <person name="Spackman E."/>
            <person name="Goraichik I."/>
            <person name="Dimitrov K.M."/>
            <person name="Suarez D.L."/>
            <person name="Swayne D.E."/>
        </authorList>
    </citation>
    <scope>NUCLEOTIDE SEQUENCE [LARGE SCALE GENOMIC DNA]</scope>
    <source>
        <strain evidence="5 6">B5P</strain>
    </source>
</reference>
<dbReference type="PANTHER" id="PTHR12128">
    <property type="entry name" value="DIHYDRODIPICOLINATE SYNTHASE"/>
    <property type="match status" value="1"/>
</dbReference>
<proteinExistence type="inferred from homology"/>
<dbReference type="PANTHER" id="PTHR12128:SF66">
    <property type="entry name" value="4-HYDROXY-2-OXOGLUTARATE ALDOLASE, MITOCHONDRIAL"/>
    <property type="match status" value="1"/>
</dbReference>
<evidence type="ECO:0000256" key="1">
    <source>
        <dbReference type="ARBA" id="ARBA00007592"/>
    </source>
</evidence>
<evidence type="ECO:0000256" key="2">
    <source>
        <dbReference type="ARBA" id="ARBA00023239"/>
    </source>
</evidence>
<dbReference type="Gene3D" id="3.20.20.70">
    <property type="entry name" value="Aldolase class I"/>
    <property type="match status" value="1"/>
</dbReference>
<dbReference type="PIRSF" id="PIRSF001365">
    <property type="entry name" value="DHDPS"/>
    <property type="match status" value="1"/>
</dbReference>
<dbReference type="InterPro" id="IPR002220">
    <property type="entry name" value="DapA-like"/>
</dbReference>
<accession>A0A1X7N4K4</accession>
<dbReference type="SUPFAM" id="SSF51569">
    <property type="entry name" value="Aldolase"/>
    <property type="match status" value="1"/>
</dbReference>
<dbReference type="OrthoDB" id="9796205at2"/>
<comment type="similarity">
    <text evidence="1 3">Belongs to the DapA family.</text>
</comment>
<evidence type="ECO:0000256" key="3">
    <source>
        <dbReference type="PIRNR" id="PIRNR001365"/>
    </source>
</evidence>
<dbReference type="InterPro" id="IPR013785">
    <property type="entry name" value="Aldolase_TIM"/>
</dbReference>
<evidence type="ECO:0000313" key="6">
    <source>
        <dbReference type="Proteomes" id="UP000193083"/>
    </source>
</evidence>
<evidence type="ECO:0000313" key="5">
    <source>
        <dbReference type="EMBL" id="SMH31402.1"/>
    </source>
</evidence>
<keyword evidence="6" id="KW-1185">Reference proteome</keyword>
<evidence type="ECO:0000256" key="4">
    <source>
        <dbReference type="PIRSR" id="PIRSR001365-2"/>
    </source>
</evidence>
<dbReference type="PRINTS" id="PR00146">
    <property type="entry name" value="DHPICSNTHASE"/>
</dbReference>
<dbReference type="GO" id="GO:0008840">
    <property type="term" value="F:4-hydroxy-tetrahydrodipicolinate synthase activity"/>
    <property type="evidence" value="ECO:0007669"/>
    <property type="project" value="TreeGrafter"/>
</dbReference>
<protein>
    <submittedName>
        <fullName evidence="5">4-hydroxy-tetrahydrodipicolinate synthase</fullName>
    </submittedName>
</protein>
<organism evidence="5 6">
    <name type="scientific">Mesorhizobium australicum</name>
    <dbReference type="NCBI Taxonomy" id="536018"/>
    <lineage>
        <taxon>Bacteria</taxon>
        <taxon>Pseudomonadati</taxon>
        <taxon>Pseudomonadota</taxon>
        <taxon>Alphaproteobacteria</taxon>
        <taxon>Hyphomicrobiales</taxon>
        <taxon>Phyllobacteriaceae</taxon>
        <taxon>Mesorhizobium</taxon>
    </lineage>
</organism>
<gene>
    <name evidence="5" type="ORF">SAMN02982922_1157</name>
</gene>
<sequence>MALLDETAKGVFIIAVTPFGDDGALDLESADRMTDFYLERGAAGLTVLGIMGEAPKLTAEEARLFVRRVVARVAGRVPVVVGVSAPGLAPMRELAQDVMADGAAGVMVAPVSSLRTDDQCYAYFEGVAQALGPDVPFVLQDYPLTTGVQLAPQVIQRVIDNLPSCVMLKHEDWPGLSKITALRKASDGGKRRISILTGNGGLFLPEEFSRGADGAMTGFAFPEMMVGVWNAHAAGDTARAHDLFDAYLPFARYEQQQGIGLAVRKYVLAARGAIRSAALRAPGPKLSPLDIADIELLLKRQDARLKELG</sequence>
<name>A0A1X7N4K4_9HYPH</name>
<dbReference type="RefSeq" id="WP_085463275.1">
    <property type="nucleotide sequence ID" value="NZ_FXBL01000004.1"/>
</dbReference>
<keyword evidence="2 3" id="KW-0456">Lyase</keyword>
<dbReference type="SMART" id="SM01130">
    <property type="entry name" value="DHDPS"/>
    <property type="match status" value="1"/>
</dbReference>
<dbReference type="Proteomes" id="UP000193083">
    <property type="component" value="Unassembled WGS sequence"/>
</dbReference>
<dbReference type="EMBL" id="FXBL01000004">
    <property type="protein sequence ID" value="SMH31402.1"/>
    <property type="molecule type" value="Genomic_DNA"/>
</dbReference>
<dbReference type="Pfam" id="PF00701">
    <property type="entry name" value="DHDPS"/>
    <property type="match status" value="1"/>
</dbReference>
<dbReference type="CDD" id="cd00408">
    <property type="entry name" value="DHDPS-like"/>
    <property type="match status" value="1"/>
</dbReference>